<protein>
    <recommendedName>
        <fullName evidence="3">DUF6594 domain-containing protein</fullName>
    </recommendedName>
</protein>
<proteinExistence type="predicted"/>
<keyword evidence="5" id="KW-1185">Reference proteome</keyword>
<evidence type="ECO:0000313" key="4">
    <source>
        <dbReference type="EMBL" id="CZR51636.1"/>
    </source>
</evidence>
<feature type="transmembrane region" description="Helical" evidence="2">
    <location>
        <begin position="321"/>
        <end position="345"/>
    </location>
</feature>
<dbReference type="Proteomes" id="UP000184330">
    <property type="component" value="Unassembled WGS sequence"/>
</dbReference>
<dbReference type="InterPro" id="IPR046529">
    <property type="entry name" value="DUF6594"/>
</dbReference>
<accession>A0A1L7WFT7</accession>
<feature type="region of interest" description="Disordered" evidence="1">
    <location>
        <begin position="1"/>
        <end position="91"/>
    </location>
</feature>
<dbReference type="PANTHER" id="PTHR34502:SF3">
    <property type="entry name" value="DUF6594 DOMAIN-CONTAINING PROTEIN"/>
    <property type="match status" value="1"/>
</dbReference>
<gene>
    <name evidence="4" type="ORF">PAC_01513</name>
</gene>
<feature type="transmembrane region" description="Helical" evidence="2">
    <location>
        <begin position="352"/>
        <end position="371"/>
    </location>
</feature>
<feature type="compositionally biased region" description="Basic and acidic residues" evidence="1">
    <location>
        <begin position="23"/>
        <end position="33"/>
    </location>
</feature>
<keyword evidence="2" id="KW-0812">Transmembrane</keyword>
<dbReference type="OrthoDB" id="3533814at2759"/>
<feature type="compositionally biased region" description="Polar residues" evidence="1">
    <location>
        <begin position="65"/>
        <end position="91"/>
    </location>
</feature>
<dbReference type="EMBL" id="FJOG01000002">
    <property type="protein sequence ID" value="CZR51636.1"/>
    <property type="molecule type" value="Genomic_DNA"/>
</dbReference>
<evidence type="ECO:0000256" key="1">
    <source>
        <dbReference type="SAM" id="MobiDB-lite"/>
    </source>
</evidence>
<reference evidence="4 5" key="1">
    <citation type="submission" date="2016-03" db="EMBL/GenBank/DDBJ databases">
        <authorList>
            <person name="Ploux O."/>
        </authorList>
    </citation>
    <scope>NUCLEOTIDE SEQUENCE [LARGE SCALE GENOMIC DNA]</scope>
    <source>
        <strain evidence="4 5">UAMH 11012</strain>
    </source>
</reference>
<name>A0A1L7WFT7_9HELO</name>
<keyword evidence="2" id="KW-0472">Membrane</keyword>
<sequence>MAQRRRDAVGMGYTLPPLPDTYAEDHSSAERADPPAPSQRMNSQIRNRGAGSRHGPAEGEEVSTPAGTISSEATQVKGQPETLSATTKQTGSGFTLQTASAQTGTQDQASPRDHGFNRMIYEDVDRYPKGWPRLAAFINSSDHNAVFRRFGRLSARLLLQLQVDLTDLEKELDDLDNKDAGNTDVEPRLRGYEKFPADDGAQREILGKIQKKICEYFEVLTYESQVRALTKAQARHHLGLFTWMRNRKPLGDKRDDFIFHVEDFISVAKQSEKGTRIADLIESLVTWWPNRVEKYVLQTDRERVRIQDPYVDQYSEARVGLLTRIIAVFLAVCILLIPVMLLFLVDMSKQAMAWLVFVFVLAFCGMISVMTEAKVQDIFIATAAYAAVLVTFLGKWEKPKKQDQQMLFSCRWMAMWKEVS</sequence>
<dbReference type="Pfam" id="PF20237">
    <property type="entry name" value="DUF6594"/>
    <property type="match status" value="1"/>
</dbReference>
<keyword evidence="2" id="KW-1133">Transmembrane helix</keyword>
<evidence type="ECO:0000313" key="5">
    <source>
        <dbReference type="Proteomes" id="UP000184330"/>
    </source>
</evidence>
<evidence type="ECO:0000256" key="2">
    <source>
        <dbReference type="SAM" id="Phobius"/>
    </source>
</evidence>
<dbReference type="PANTHER" id="PTHR34502">
    <property type="entry name" value="DUF6594 DOMAIN-CONTAINING PROTEIN-RELATED"/>
    <property type="match status" value="1"/>
</dbReference>
<feature type="transmembrane region" description="Helical" evidence="2">
    <location>
        <begin position="377"/>
        <end position="396"/>
    </location>
</feature>
<evidence type="ECO:0000259" key="3">
    <source>
        <dbReference type="Pfam" id="PF20237"/>
    </source>
</evidence>
<feature type="domain" description="DUF6594" evidence="3">
    <location>
        <begin position="131"/>
        <end position="390"/>
    </location>
</feature>
<organism evidence="4 5">
    <name type="scientific">Phialocephala subalpina</name>
    <dbReference type="NCBI Taxonomy" id="576137"/>
    <lineage>
        <taxon>Eukaryota</taxon>
        <taxon>Fungi</taxon>
        <taxon>Dikarya</taxon>
        <taxon>Ascomycota</taxon>
        <taxon>Pezizomycotina</taxon>
        <taxon>Leotiomycetes</taxon>
        <taxon>Helotiales</taxon>
        <taxon>Mollisiaceae</taxon>
        <taxon>Phialocephala</taxon>
        <taxon>Phialocephala fortinii species complex</taxon>
    </lineage>
</organism>
<dbReference type="AlphaFoldDB" id="A0A1L7WFT7"/>